<evidence type="ECO:0000313" key="2">
    <source>
        <dbReference type="EMBL" id="GGE33672.1"/>
    </source>
</evidence>
<dbReference type="Proteomes" id="UP000599179">
    <property type="component" value="Unassembled WGS sequence"/>
</dbReference>
<gene>
    <name evidence="2" type="ORF">GCM10010832_12320</name>
</gene>
<dbReference type="Gene3D" id="2.40.128.110">
    <property type="entry name" value="Lipid/polyisoprenoid-binding, YceI-like"/>
    <property type="match status" value="1"/>
</dbReference>
<comment type="caution">
    <text evidence="2">The sequence shown here is derived from an EMBL/GenBank/DDBJ whole genome shotgun (WGS) entry which is preliminary data.</text>
</comment>
<proteinExistence type="predicted"/>
<evidence type="ECO:0000313" key="3">
    <source>
        <dbReference type="Proteomes" id="UP000599179"/>
    </source>
</evidence>
<name>A0ABQ1SEG7_9FLAO</name>
<protein>
    <recommendedName>
        <fullName evidence="1">Lipid/polyisoprenoid-binding YceI-like domain-containing protein</fullName>
    </recommendedName>
</protein>
<dbReference type="Pfam" id="PF04264">
    <property type="entry name" value="YceI"/>
    <property type="match status" value="1"/>
</dbReference>
<sequence length="189" mass="21614">MKSVISLYIGFFILVGFASLDYRTLEVEIKENSTISIKGTSNVHSFECSYEEEIELFNNNIELLPNSNSFEIKKAKLHLTAKSFDCGGRRINRDFKDILQAEKFPHIDIKVNSITPHQTQYLADVEVHIAGHTKNYQLQVENPNKTHFTGDLIVDITDFGLESPKKMMGLIKVDQLIDINFDLYLNIKS</sequence>
<evidence type="ECO:0000259" key="1">
    <source>
        <dbReference type="Pfam" id="PF04264"/>
    </source>
</evidence>
<keyword evidence="3" id="KW-1185">Reference proteome</keyword>
<organism evidence="2 3">
    <name type="scientific">Psychroflexus planctonicus</name>
    <dbReference type="NCBI Taxonomy" id="1526575"/>
    <lineage>
        <taxon>Bacteria</taxon>
        <taxon>Pseudomonadati</taxon>
        <taxon>Bacteroidota</taxon>
        <taxon>Flavobacteriia</taxon>
        <taxon>Flavobacteriales</taxon>
        <taxon>Flavobacteriaceae</taxon>
        <taxon>Psychroflexus</taxon>
    </lineage>
</organism>
<dbReference type="EMBL" id="BMGM01000005">
    <property type="protein sequence ID" value="GGE33672.1"/>
    <property type="molecule type" value="Genomic_DNA"/>
</dbReference>
<dbReference type="SUPFAM" id="SSF101874">
    <property type="entry name" value="YceI-like"/>
    <property type="match status" value="1"/>
</dbReference>
<dbReference type="InterPro" id="IPR036761">
    <property type="entry name" value="TTHA0802/YceI-like_sf"/>
</dbReference>
<dbReference type="RefSeq" id="WP_188458234.1">
    <property type="nucleotide sequence ID" value="NZ_BMGM01000005.1"/>
</dbReference>
<dbReference type="InterPro" id="IPR007372">
    <property type="entry name" value="Lipid/polyisoprenoid-bd_YceI"/>
</dbReference>
<accession>A0ABQ1SEG7</accession>
<feature type="domain" description="Lipid/polyisoprenoid-binding YceI-like" evidence="1">
    <location>
        <begin position="47"/>
        <end position="183"/>
    </location>
</feature>
<reference evidence="3" key="1">
    <citation type="journal article" date="2019" name="Int. J. Syst. Evol. Microbiol.">
        <title>The Global Catalogue of Microorganisms (GCM) 10K type strain sequencing project: providing services to taxonomists for standard genome sequencing and annotation.</title>
        <authorList>
            <consortium name="The Broad Institute Genomics Platform"/>
            <consortium name="The Broad Institute Genome Sequencing Center for Infectious Disease"/>
            <person name="Wu L."/>
            <person name="Ma J."/>
        </authorList>
    </citation>
    <scope>NUCLEOTIDE SEQUENCE [LARGE SCALE GENOMIC DNA]</scope>
    <source>
        <strain evidence="3">CGMCC 1.12931</strain>
    </source>
</reference>